<dbReference type="EMBL" id="BFBR01000003">
    <property type="protein sequence ID" value="GBF57592.1"/>
    <property type="molecule type" value="Genomic_DNA"/>
</dbReference>
<protein>
    <recommendedName>
        <fullName evidence="8 9">Homoserine kinase</fullName>
        <shortName evidence="8">HK</shortName>
        <shortName evidence="8">HSK</shortName>
        <ecNumber evidence="8 9">2.7.1.39</ecNumber>
    </recommendedName>
</protein>
<evidence type="ECO:0000256" key="5">
    <source>
        <dbReference type="ARBA" id="ARBA00022777"/>
    </source>
</evidence>
<keyword evidence="3 8" id="KW-0791">Threonine biosynthesis</keyword>
<comment type="catalytic activity">
    <reaction evidence="8">
        <text>L-homoserine + ATP = O-phospho-L-homoserine + ADP + H(+)</text>
        <dbReference type="Rhea" id="RHEA:13985"/>
        <dbReference type="ChEBI" id="CHEBI:15378"/>
        <dbReference type="ChEBI" id="CHEBI:30616"/>
        <dbReference type="ChEBI" id="CHEBI:57476"/>
        <dbReference type="ChEBI" id="CHEBI:57590"/>
        <dbReference type="ChEBI" id="CHEBI:456216"/>
        <dbReference type="EC" id="2.7.1.39"/>
    </reaction>
</comment>
<dbReference type="GO" id="GO:0009088">
    <property type="term" value="P:threonine biosynthetic process"/>
    <property type="evidence" value="ECO:0007669"/>
    <property type="project" value="UniProtKB-UniRule"/>
</dbReference>
<evidence type="ECO:0000256" key="3">
    <source>
        <dbReference type="ARBA" id="ARBA00022697"/>
    </source>
</evidence>
<organism evidence="11 12">
    <name type="scientific">Candidatus Phycosocius bacilliformis</name>
    <dbReference type="NCBI Taxonomy" id="1445552"/>
    <lineage>
        <taxon>Bacteria</taxon>
        <taxon>Pseudomonadati</taxon>
        <taxon>Pseudomonadota</taxon>
        <taxon>Alphaproteobacteria</taxon>
        <taxon>Caulobacterales</taxon>
        <taxon>Caulobacterales incertae sedis</taxon>
        <taxon>Candidatus Phycosocius</taxon>
    </lineage>
</organism>
<evidence type="ECO:0000259" key="10">
    <source>
        <dbReference type="Pfam" id="PF01636"/>
    </source>
</evidence>
<evidence type="ECO:0000256" key="9">
    <source>
        <dbReference type="NCBIfam" id="TIGR00938"/>
    </source>
</evidence>
<dbReference type="InterPro" id="IPR002575">
    <property type="entry name" value="Aminoglycoside_PTrfase"/>
</dbReference>
<comment type="similarity">
    <text evidence="7 8">Belongs to the pseudomonas-type ThrB family.</text>
</comment>
<comment type="pathway">
    <text evidence="8">Amino-acid biosynthesis; L-threonine biosynthesis; L-threonine from L-aspartate: step 4/5.</text>
</comment>
<evidence type="ECO:0000313" key="11">
    <source>
        <dbReference type="EMBL" id="GBF57592.1"/>
    </source>
</evidence>
<dbReference type="RefSeq" id="WP_108984468.1">
    <property type="nucleotide sequence ID" value="NZ_BFBR01000003.1"/>
</dbReference>
<dbReference type="NCBIfam" id="TIGR00938">
    <property type="entry name" value="thrB_alt"/>
    <property type="match status" value="1"/>
</dbReference>
<keyword evidence="12" id="KW-1185">Reference proteome</keyword>
<dbReference type="GO" id="GO:0004413">
    <property type="term" value="F:homoserine kinase activity"/>
    <property type="evidence" value="ECO:0007669"/>
    <property type="project" value="UniProtKB-UniRule"/>
</dbReference>
<gene>
    <name evidence="8 11" type="primary">thrB</name>
    <name evidence="11" type="ORF">PbB2_01260</name>
</gene>
<dbReference type="EC" id="2.7.1.39" evidence="8 9"/>
<dbReference type="GO" id="GO:0005524">
    <property type="term" value="F:ATP binding"/>
    <property type="evidence" value="ECO:0007669"/>
    <property type="project" value="UniProtKB-KW"/>
</dbReference>
<keyword evidence="6 8" id="KW-0067">ATP-binding</keyword>
<evidence type="ECO:0000313" key="12">
    <source>
        <dbReference type="Proteomes" id="UP000245086"/>
    </source>
</evidence>
<evidence type="ECO:0000256" key="2">
    <source>
        <dbReference type="ARBA" id="ARBA00022679"/>
    </source>
</evidence>
<dbReference type="InterPro" id="IPR005280">
    <property type="entry name" value="Homoserine_kinase_II"/>
</dbReference>
<dbReference type="Gene3D" id="3.90.1200.10">
    <property type="match status" value="1"/>
</dbReference>
<comment type="caution">
    <text evidence="11">The sequence shown here is derived from an EMBL/GenBank/DDBJ whole genome shotgun (WGS) entry which is preliminary data.</text>
</comment>
<dbReference type="OrthoDB" id="9777460at2"/>
<feature type="domain" description="Aminoglycoside phosphotransferase" evidence="10">
    <location>
        <begin position="27"/>
        <end position="258"/>
    </location>
</feature>
<proteinExistence type="inferred from homology"/>
<dbReference type="UniPathway" id="UPA00050">
    <property type="reaction ID" value="UER00064"/>
</dbReference>
<dbReference type="Proteomes" id="UP000245086">
    <property type="component" value="Unassembled WGS sequence"/>
</dbReference>
<dbReference type="CDD" id="cd05153">
    <property type="entry name" value="HomoserineK_II"/>
    <property type="match status" value="1"/>
</dbReference>
<dbReference type="NCBIfam" id="NF003558">
    <property type="entry name" value="PRK05231.1"/>
    <property type="match status" value="1"/>
</dbReference>
<accession>A0A2P2E947</accession>
<dbReference type="PANTHER" id="PTHR21064:SF6">
    <property type="entry name" value="AMINOGLYCOSIDE PHOSPHOTRANSFERASE DOMAIN-CONTAINING PROTEIN"/>
    <property type="match status" value="1"/>
</dbReference>
<dbReference type="Gene3D" id="3.30.200.20">
    <property type="entry name" value="Phosphorylase Kinase, domain 1"/>
    <property type="match status" value="1"/>
</dbReference>
<keyword evidence="2 8" id="KW-0808">Transferase</keyword>
<dbReference type="HAMAP" id="MF_00301">
    <property type="entry name" value="Homoser_kinase_2"/>
    <property type="match status" value="1"/>
</dbReference>
<evidence type="ECO:0000256" key="7">
    <source>
        <dbReference type="ARBA" id="ARBA00038240"/>
    </source>
</evidence>
<keyword evidence="1 8" id="KW-0028">Amino-acid biosynthesis</keyword>
<dbReference type="Pfam" id="PF01636">
    <property type="entry name" value="APH"/>
    <property type="match status" value="1"/>
</dbReference>
<dbReference type="PANTHER" id="PTHR21064">
    <property type="entry name" value="AMINOGLYCOSIDE PHOSPHOTRANSFERASE DOMAIN-CONTAINING PROTEIN-RELATED"/>
    <property type="match status" value="1"/>
</dbReference>
<dbReference type="SUPFAM" id="SSF56112">
    <property type="entry name" value="Protein kinase-like (PK-like)"/>
    <property type="match status" value="1"/>
</dbReference>
<dbReference type="InterPro" id="IPR011009">
    <property type="entry name" value="Kinase-like_dom_sf"/>
</dbReference>
<reference evidence="11 12" key="1">
    <citation type="journal article" date="2018" name="Genome Announc.">
        <title>Draft Genome Sequence of "Candidatus Phycosocius bacilliformis," an Alphaproteobacterial Ectosymbiont of the Hydrocarbon-Producing Green Alga Botryococcus braunii.</title>
        <authorList>
            <person name="Tanabe Y."/>
            <person name="Yamaguchi H."/>
            <person name="Watanabe M.M."/>
        </authorList>
    </citation>
    <scope>NUCLEOTIDE SEQUENCE [LARGE SCALE GENOMIC DNA]</scope>
    <source>
        <strain evidence="11 12">BOTRYCO-2</strain>
    </source>
</reference>
<evidence type="ECO:0000256" key="1">
    <source>
        <dbReference type="ARBA" id="ARBA00022605"/>
    </source>
</evidence>
<evidence type="ECO:0000256" key="6">
    <source>
        <dbReference type="ARBA" id="ARBA00022840"/>
    </source>
</evidence>
<evidence type="ECO:0000256" key="4">
    <source>
        <dbReference type="ARBA" id="ARBA00022741"/>
    </source>
</evidence>
<keyword evidence="4 8" id="KW-0547">Nucleotide-binding</keyword>
<keyword evidence="5 8" id="KW-0418">Kinase</keyword>
<dbReference type="InterPro" id="IPR050249">
    <property type="entry name" value="Pseudomonas-type_ThrB"/>
</dbReference>
<sequence>MAVYTEPSDDELAALLRGWGLEGLRNFKGIAEGVQNSNFLVEAHQGRFIMTIYEKSVALEDLPFYLGLTEQAANAGLPAARPIRTTDGLLTQMIRGKPTALCSFLDGVSTKRPPASHARAVGAALARLHQALSDFSGTRANDLGPRDWPSLWKGRSRQAEALEPGIAAAVDTDLALFRTDWPTDLPKGIIHADLFPDNVLFLGDEVSGLIDFYFACNDFLAYDVAVMLNAWCFEANGREFDLVKGRALISGYESVRPLSQAERDALPILARGAALRFFLTRLVDWMTPMDGALVRKKDPRDYAGRLAFHRAARSAADYGAP</sequence>
<dbReference type="AlphaFoldDB" id="A0A2P2E947"/>
<name>A0A2P2E947_9PROT</name>
<evidence type="ECO:0000256" key="8">
    <source>
        <dbReference type="HAMAP-Rule" id="MF_00301"/>
    </source>
</evidence>